<sequence>MFNLVTLLPLLALIKSGQAKPLPQAGDVGTATSTNSSAHAGYPPATSSASTTVNTNPASGQPSETSNNLVAVDQSTPTDSIYSNATLHGVQIQSYRDGKCLSPDPRTTLQDGLPVDLYPCVNSDNTSVALAWDITPGVGSLIISGTDFALVADEDDIENPNALVLKQSCGCEDLTPWYTTNDGRISIYGAGVCLTEDKDTDKSGPDQDLGIVLYKCTDQDTDQMFLTINNSTHDLEPIVPPNAEYSAARESAIAAAQTGTMTAPGEAGTTSSKDAGQIAADTATTSTQNAESTSNPNGDGTATDSTDTNGKNDAGEAGGDGTGSVGGSATATSSSTSQNPEATSNPGGNGGSIDSTAQNGGNGGSTDSTAQNGGNGGSTDSTAQNGGDGGSTDSTAQNGGDGGSTDSNTQNGGDGGSTDSNTQNGGNGGSTDSTSQNSGDSGSTDSKAEDGGSEDGASD</sequence>
<feature type="compositionally biased region" description="Low complexity" evidence="1">
    <location>
        <begin position="417"/>
        <end position="445"/>
    </location>
</feature>
<reference evidence="4" key="2">
    <citation type="submission" date="2024-02" db="EMBL/GenBank/DDBJ databases">
        <title>Comparative genomics of Cryptococcus and Kwoniella reveals pathogenesis evolution and contrasting modes of karyotype evolution via chromosome fusion or intercentromeric recombination.</title>
        <authorList>
            <person name="Coelho M.A."/>
            <person name="David-Palma M."/>
            <person name="Shea T."/>
            <person name="Bowers K."/>
            <person name="McGinley-Smith S."/>
            <person name="Mohammad A.W."/>
            <person name="Gnirke A."/>
            <person name="Yurkov A.M."/>
            <person name="Nowrousian M."/>
            <person name="Sun S."/>
            <person name="Cuomo C.A."/>
            <person name="Heitman J."/>
        </authorList>
    </citation>
    <scope>NUCLEOTIDE SEQUENCE</scope>
    <source>
        <strain evidence="4">CBS 10737</strain>
    </source>
</reference>
<evidence type="ECO:0000313" key="4">
    <source>
        <dbReference type="EMBL" id="WWC66994.1"/>
    </source>
</evidence>
<protein>
    <recommendedName>
        <fullName evidence="3">Ricin B lectin domain-containing protein</fullName>
    </recommendedName>
</protein>
<dbReference type="GeneID" id="30168794"/>
<dbReference type="Proteomes" id="UP000094020">
    <property type="component" value="Chromosome 1"/>
</dbReference>
<dbReference type="InterPro" id="IPR000772">
    <property type="entry name" value="Ricin_B_lectin"/>
</dbReference>
<feature type="region of interest" description="Disordered" evidence="1">
    <location>
        <begin position="258"/>
        <end position="459"/>
    </location>
</feature>
<evidence type="ECO:0000256" key="2">
    <source>
        <dbReference type="SAM" id="SignalP"/>
    </source>
</evidence>
<feature type="compositionally biased region" description="Polar residues" evidence="1">
    <location>
        <begin position="338"/>
        <end position="411"/>
    </location>
</feature>
<name>A0AAJ8MME8_9TREE</name>
<evidence type="ECO:0000256" key="1">
    <source>
        <dbReference type="SAM" id="MobiDB-lite"/>
    </source>
</evidence>
<dbReference type="SUPFAM" id="SSF50370">
    <property type="entry name" value="Ricin B-like lectins"/>
    <property type="match status" value="1"/>
</dbReference>
<feature type="compositionally biased region" description="Polar residues" evidence="1">
    <location>
        <begin position="282"/>
        <end position="311"/>
    </location>
</feature>
<feature type="chain" id="PRO_5042595162" description="Ricin B lectin domain-containing protein" evidence="2">
    <location>
        <begin position="20"/>
        <end position="459"/>
    </location>
</feature>
<accession>A0AAJ8MME8</accession>
<feature type="compositionally biased region" description="Gly residues" evidence="1">
    <location>
        <begin position="316"/>
        <end position="326"/>
    </location>
</feature>
<feature type="signal peptide" evidence="2">
    <location>
        <begin position="1"/>
        <end position="19"/>
    </location>
</feature>
<proteinExistence type="predicted"/>
<dbReference type="AlphaFoldDB" id="A0AAJ8MME8"/>
<feature type="region of interest" description="Disordered" evidence="1">
    <location>
        <begin position="20"/>
        <end position="67"/>
    </location>
</feature>
<dbReference type="PROSITE" id="PS50231">
    <property type="entry name" value="RICIN_B_LECTIN"/>
    <property type="match status" value="1"/>
</dbReference>
<dbReference type="Pfam" id="PF00652">
    <property type="entry name" value="Ricin_B_lectin"/>
    <property type="match status" value="1"/>
</dbReference>
<evidence type="ECO:0000259" key="3">
    <source>
        <dbReference type="Pfam" id="PF00652"/>
    </source>
</evidence>
<dbReference type="InterPro" id="IPR035992">
    <property type="entry name" value="Ricin_B-like_lectins"/>
</dbReference>
<keyword evidence="5" id="KW-1185">Reference proteome</keyword>
<reference evidence="4" key="1">
    <citation type="submission" date="2013-07" db="EMBL/GenBank/DDBJ databases">
        <authorList>
            <consortium name="The Broad Institute Genome Sequencing Platform"/>
            <person name="Cuomo C."/>
            <person name="Litvintseva A."/>
            <person name="Chen Y."/>
            <person name="Heitman J."/>
            <person name="Sun S."/>
            <person name="Springer D."/>
            <person name="Dromer F."/>
            <person name="Young S.K."/>
            <person name="Zeng Q."/>
            <person name="Gargeya S."/>
            <person name="Fitzgerald M."/>
            <person name="Abouelleil A."/>
            <person name="Alvarado L."/>
            <person name="Berlin A.M."/>
            <person name="Chapman S.B."/>
            <person name="Dewar J."/>
            <person name="Goldberg J."/>
            <person name="Griggs A."/>
            <person name="Gujja S."/>
            <person name="Hansen M."/>
            <person name="Howarth C."/>
            <person name="Imamovic A."/>
            <person name="Larimer J."/>
            <person name="McCowan C."/>
            <person name="Murphy C."/>
            <person name="Pearson M."/>
            <person name="Priest M."/>
            <person name="Roberts A."/>
            <person name="Saif S."/>
            <person name="Shea T."/>
            <person name="Sykes S."/>
            <person name="Wortman J."/>
            <person name="Nusbaum C."/>
            <person name="Birren B."/>
        </authorList>
    </citation>
    <scope>NUCLEOTIDE SEQUENCE</scope>
    <source>
        <strain evidence="4">CBS 10737</strain>
    </source>
</reference>
<dbReference type="EMBL" id="CP144519">
    <property type="protein sequence ID" value="WWC66994.1"/>
    <property type="molecule type" value="Genomic_DNA"/>
</dbReference>
<feature type="domain" description="Ricin B lectin" evidence="3">
    <location>
        <begin position="90"/>
        <end position="225"/>
    </location>
</feature>
<dbReference type="KEGG" id="kpin:30168794"/>
<feature type="compositionally biased region" description="Low complexity" evidence="1">
    <location>
        <begin position="327"/>
        <end position="337"/>
    </location>
</feature>
<evidence type="ECO:0000313" key="5">
    <source>
        <dbReference type="Proteomes" id="UP000094020"/>
    </source>
</evidence>
<organism evidence="4 5">
    <name type="scientific">Kwoniella pini CBS 10737</name>
    <dbReference type="NCBI Taxonomy" id="1296096"/>
    <lineage>
        <taxon>Eukaryota</taxon>
        <taxon>Fungi</taxon>
        <taxon>Dikarya</taxon>
        <taxon>Basidiomycota</taxon>
        <taxon>Agaricomycotina</taxon>
        <taxon>Tremellomycetes</taxon>
        <taxon>Tremellales</taxon>
        <taxon>Cryptococcaceae</taxon>
        <taxon>Kwoniella</taxon>
    </lineage>
</organism>
<keyword evidence="2" id="KW-0732">Signal</keyword>
<feature type="compositionally biased region" description="Low complexity" evidence="1">
    <location>
        <begin position="43"/>
        <end position="59"/>
    </location>
</feature>
<dbReference type="RefSeq" id="XP_070058392.1">
    <property type="nucleotide sequence ID" value="XM_070202291.1"/>
</dbReference>
<gene>
    <name evidence="4" type="ORF">I206_100901</name>
</gene>